<gene>
    <name evidence="4" type="ORF">SJ05684_c13710</name>
</gene>
<evidence type="ECO:0000256" key="2">
    <source>
        <dbReference type="SAM" id="Phobius"/>
    </source>
</evidence>
<feature type="region of interest" description="Disordered" evidence="1">
    <location>
        <begin position="68"/>
        <end position="150"/>
    </location>
</feature>
<dbReference type="RefSeq" id="WP_095694222.1">
    <property type="nucleotide sequence ID" value="NZ_CP023067.1"/>
</dbReference>
<evidence type="ECO:0000259" key="3">
    <source>
        <dbReference type="PROSITE" id="PS51724"/>
    </source>
</evidence>
<name>A0A249PAG9_9HYPH</name>
<sequence>MADKQFARNGPAEFETLADDDPLSELARIVGYDARPAVQQLQELQRHQESIRRDPAFDLEEELLRAFDSYDAPRTEPVHPDGGLVEHPVAEAAAEPVLAPTDEIDAAPPVELHSDPQIDTPDQHSGEVGSLHTASEEAAAVEQTVEAPVEPEAASVALEAPPVKPQAESPAVDIDVSFDLERELELSLGHDDVAPEPVPGPHIDEAAQLTSPFEAEDIPAFADWEEPLTSKIAAVGHAVAQGEVSGPVYADAVYVDMADGMAEQHEEFAGNANAAVEQPAVAVSETDGFEHVDQADDVAPFAAPVAVAAPTVELPSAAPAIEPVAKKSSYPFTPMFSRATPVASTAGVSEQRAFAAPLTAPVAATPPAETALPPQTAPAVSDELVRGEPSEAESEPNIDIEDFELQLADIALDMSEEEAPAAEAASVAHPALVEPIAQPFLQALVTSPEAHREELPAPVAVVEDAAAGNTLPFDPAMIAETDIGVAPIADLDVPQLPAMEAEEKPASFAADYDLDIDAEMAQLFATPAQAAKAGPAVAGTSPQAAPAGNGSASLASIDDFDEFEKAMEEDFRRSMEERRGEAQGSDRLAALPRTGDDYSGEQGYGRRSQRTLLLAASVAGFVILGGAGVYAWMGGSSATLTGDGPKIILADKDPVKIVPEEKGGKTVPNQDKAVYDRVAGERSDVPRQDALVSTTEEPVDVVQKTLTPETLPLEGNDFDDALPGVSSPEGEETARLLPDESAADPAAEEERAPAVIPRKVRTMIVKPDGTLVPREEPSVEPESTAVAVATSLPASASAAAGASGTQGEATVAVAASEIKAAEQSAGTEQVALATPSESATDELTPVRSVKTTTIASELPAVPQPRPEAPAKAAENDAAVSQAVTETAAADPPAALATATVPPGSYVVQIASLPSEADAQKSYNNLSRKFAEIIGGRGVDIRKAEIAGKGTYYRVRIPAGTREEANALCSRYKSAGGSCLVTR</sequence>
<dbReference type="PROSITE" id="PS51724">
    <property type="entry name" value="SPOR"/>
    <property type="match status" value="1"/>
</dbReference>
<feature type="compositionally biased region" description="Basic and acidic residues" evidence="1">
    <location>
        <begin position="112"/>
        <end position="125"/>
    </location>
</feature>
<feature type="region of interest" description="Disordered" evidence="1">
    <location>
        <begin position="710"/>
        <end position="751"/>
    </location>
</feature>
<evidence type="ECO:0000256" key="1">
    <source>
        <dbReference type="SAM" id="MobiDB-lite"/>
    </source>
</evidence>
<dbReference type="KEGG" id="esj:SJ05684_c13710"/>
<feature type="transmembrane region" description="Helical" evidence="2">
    <location>
        <begin position="612"/>
        <end position="633"/>
    </location>
</feature>
<keyword evidence="2" id="KW-0812">Transmembrane</keyword>
<dbReference type="InterPro" id="IPR007730">
    <property type="entry name" value="SPOR-like_dom"/>
</dbReference>
<keyword evidence="5" id="KW-1185">Reference proteome</keyword>
<keyword evidence="2" id="KW-1133">Transmembrane helix</keyword>
<dbReference type="Pfam" id="PF05036">
    <property type="entry name" value="SPOR"/>
    <property type="match status" value="1"/>
</dbReference>
<dbReference type="Proteomes" id="UP000217211">
    <property type="component" value="Chromosome"/>
</dbReference>
<evidence type="ECO:0000313" key="5">
    <source>
        <dbReference type="Proteomes" id="UP000217211"/>
    </source>
</evidence>
<accession>A0A249PAG9</accession>
<evidence type="ECO:0000313" key="4">
    <source>
        <dbReference type="EMBL" id="ASY62826.1"/>
    </source>
</evidence>
<dbReference type="GO" id="GO:0042834">
    <property type="term" value="F:peptidoglycan binding"/>
    <property type="evidence" value="ECO:0007669"/>
    <property type="project" value="InterPro"/>
</dbReference>
<dbReference type="EMBL" id="CP023067">
    <property type="protein sequence ID" value="ASY62826.1"/>
    <property type="molecule type" value="Genomic_DNA"/>
</dbReference>
<keyword evidence="2" id="KW-0472">Membrane</keyword>
<proteinExistence type="predicted"/>
<dbReference type="SUPFAM" id="SSF110997">
    <property type="entry name" value="Sporulation related repeat"/>
    <property type="match status" value="1"/>
</dbReference>
<protein>
    <submittedName>
        <fullName evidence="4">Soluble lytic murein transglycosylase</fullName>
    </submittedName>
</protein>
<feature type="domain" description="SPOR" evidence="3">
    <location>
        <begin position="899"/>
        <end position="982"/>
    </location>
</feature>
<feature type="compositionally biased region" description="Low complexity" evidence="1">
    <location>
        <begin position="85"/>
        <end position="100"/>
    </location>
</feature>
<feature type="region of interest" description="Disordered" evidence="1">
    <location>
        <begin position="575"/>
        <end position="603"/>
    </location>
</feature>
<organism evidence="4 5">
    <name type="scientific">Sinorhizobium sojae CCBAU 05684</name>
    <dbReference type="NCBI Taxonomy" id="716928"/>
    <lineage>
        <taxon>Bacteria</taxon>
        <taxon>Pseudomonadati</taxon>
        <taxon>Pseudomonadota</taxon>
        <taxon>Alphaproteobacteria</taxon>
        <taxon>Hyphomicrobiales</taxon>
        <taxon>Rhizobiaceae</taxon>
        <taxon>Sinorhizobium/Ensifer group</taxon>
        <taxon>Sinorhizobium</taxon>
    </lineage>
</organism>
<dbReference type="STRING" id="716928.GCA_000261485_02453"/>
<dbReference type="InterPro" id="IPR036680">
    <property type="entry name" value="SPOR-like_sf"/>
</dbReference>
<feature type="compositionally biased region" description="Low complexity" evidence="1">
    <location>
        <begin position="136"/>
        <end position="150"/>
    </location>
</feature>
<dbReference type="eggNOG" id="COG3266">
    <property type="taxonomic scope" value="Bacteria"/>
</dbReference>
<dbReference type="AlphaFoldDB" id="A0A249PAG9"/>
<reference evidence="4 5" key="1">
    <citation type="submission" date="2017-08" db="EMBL/GenBank/DDBJ databases">
        <title>Multipartite genome sequences of Sinorhizobium species nodulating soybeans.</title>
        <authorList>
            <person name="Tian C.F."/>
        </authorList>
    </citation>
    <scope>NUCLEOTIDE SEQUENCE [LARGE SCALE GENOMIC DNA]</scope>
    <source>
        <strain evidence="4 5">CCBAU 05684</strain>
    </source>
</reference>
<dbReference type="Gene3D" id="3.30.70.1070">
    <property type="entry name" value="Sporulation related repeat"/>
    <property type="match status" value="1"/>
</dbReference>
<feature type="region of interest" description="Disordered" evidence="1">
    <location>
        <begin position="365"/>
        <end position="398"/>
    </location>
</feature>
<feature type="compositionally biased region" description="Low complexity" evidence="1">
    <location>
        <begin position="365"/>
        <end position="379"/>
    </location>
</feature>